<dbReference type="EMBL" id="GGEC01012092">
    <property type="protein sequence ID" value="MBW92575.1"/>
    <property type="molecule type" value="Transcribed_RNA"/>
</dbReference>
<dbReference type="AlphaFoldDB" id="A0A2P2JGK0"/>
<proteinExistence type="predicted"/>
<name>A0A2P2JGK0_RHIMU</name>
<protein>
    <submittedName>
        <fullName evidence="1">Uncharacterized protein</fullName>
    </submittedName>
</protein>
<organism evidence="1">
    <name type="scientific">Rhizophora mucronata</name>
    <name type="common">Asiatic mangrove</name>
    <dbReference type="NCBI Taxonomy" id="61149"/>
    <lineage>
        <taxon>Eukaryota</taxon>
        <taxon>Viridiplantae</taxon>
        <taxon>Streptophyta</taxon>
        <taxon>Embryophyta</taxon>
        <taxon>Tracheophyta</taxon>
        <taxon>Spermatophyta</taxon>
        <taxon>Magnoliopsida</taxon>
        <taxon>eudicotyledons</taxon>
        <taxon>Gunneridae</taxon>
        <taxon>Pentapetalae</taxon>
        <taxon>rosids</taxon>
        <taxon>fabids</taxon>
        <taxon>Malpighiales</taxon>
        <taxon>Rhizophoraceae</taxon>
        <taxon>Rhizophora</taxon>
    </lineage>
</organism>
<accession>A0A2P2JGK0</accession>
<sequence length="73" mass="7956">MSESSFVIHSSKEHLLSSNNSLLFRRSSPLGGAGGKFFLGNAFFRSANNFRKSLNLLNNPRTLVLPSGDCTPI</sequence>
<reference evidence="1" key="1">
    <citation type="submission" date="2018-02" db="EMBL/GenBank/DDBJ databases">
        <title>Rhizophora mucronata_Transcriptome.</title>
        <authorList>
            <person name="Meera S.P."/>
            <person name="Sreeshan A."/>
            <person name="Augustine A."/>
        </authorList>
    </citation>
    <scope>NUCLEOTIDE SEQUENCE</scope>
    <source>
        <tissue evidence="1">Leaf</tissue>
    </source>
</reference>
<evidence type="ECO:0000313" key="1">
    <source>
        <dbReference type="EMBL" id="MBW92575.1"/>
    </source>
</evidence>